<evidence type="ECO:0000256" key="1">
    <source>
        <dbReference type="ARBA" id="ARBA00022517"/>
    </source>
</evidence>
<dbReference type="EMBL" id="NIOJ01000018">
    <property type="protein sequence ID" value="PNT99506.1"/>
    <property type="molecule type" value="Genomic_DNA"/>
</dbReference>
<dbReference type="Proteomes" id="UP000236151">
    <property type="component" value="Unassembled WGS sequence"/>
</dbReference>
<dbReference type="GO" id="GO:0006508">
    <property type="term" value="P:proteolysis"/>
    <property type="evidence" value="ECO:0007669"/>
    <property type="project" value="UniProtKB-KW"/>
</dbReference>
<name>A0A2K2FFC4_9CLOT</name>
<dbReference type="OrthoDB" id="48998at2"/>
<keyword evidence="3" id="KW-0378">Hydrolase</keyword>
<evidence type="ECO:0000256" key="5">
    <source>
        <dbReference type="ARBA" id="ARBA00044503"/>
    </source>
</evidence>
<comment type="caution">
    <text evidence="7">The sequence shown here is derived from an EMBL/GenBank/DDBJ whole genome shotgun (WGS) entry which is preliminary data.</text>
</comment>
<dbReference type="Pfam" id="PF04327">
    <property type="entry name" value="Peptidase_Prp"/>
    <property type="match status" value="1"/>
</dbReference>
<keyword evidence="2 7" id="KW-0645">Protease</keyword>
<comment type="similarity">
    <text evidence="5">Belongs to the Prp family.</text>
</comment>
<sequence length="109" mass="12037">MINISIVRDKTGFIWEFTVKGHAGFGEYGSDIVCAAVSAIAYTALGALDELTGIRNYTERDGYIKCSIPSDTPEDARSKARIILEAMTIGFKQIENEYGKYVSVMDEEV</sequence>
<reference evidence="7 8" key="1">
    <citation type="submission" date="2017-06" db="EMBL/GenBank/DDBJ databases">
        <title>Investigating the central metabolism of Clostridium thermosuccinogenes.</title>
        <authorList>
            <person name="Koendjbiharie J.G."/>
            <person name="van Kranenburg R."/>
        </authorList>
    </citation>
    <scope>NUCLEOTIDE SEQUENCE [LARGE SCALE GENOMIC DNA]</scope>
    <source>
        <strain evidence="7 8">DSM 5806</strain>
    </source>
</reference>
<organism evidence="7 8">
    <name type="scientific">Clostridium thermosuccinogenes</name>
    <dbReference type="NCBI Taxonomy" id="84032"/>
    <lineage>
        <taxon>Bacteria</taxon>
        <taxon>Bacillati</taxon>
        <taxon>Bacillota</taxon>
        <taxon>Clostridia</taxon>
        <taxon>Eubacteriales</taxon>
        <taxon>Clostridiaceae</taxon>
        <taxon>Clostridium</taxon>
    </lineage>
</organism>
<dbReference type="PANTHER" id="PTHR39178:SF1">
    <property type="entry name" value="RIBOSOMAL-PROCESSING CYSTEINE PROTEASE PRP"/>
    <property type="match status" value="1"/>
</dbReference>
<dbReference type="RefSeq" id="WP_103081321.1">
    <property type="nucleotide sequence ID" value="NZ_CP021850.1"/>
</dbReference>
<keyword evidence="1" id="KW-0690">Ribosome biogenesis</keyword>
<evidence type="ECO:0000256" key="3">
    <source>
        <dbReference type="ARBA" id="ARBA00022801"/>
    </source>
</evidence>
<dbReference type="GO" id="GO:0042254">
    <property type="term" value="P:ribosome biogenesis"/>
    <property type="evidence" value="ECO:0007669"/>
    <property type="project" value="UniProtKB-KW"/>
</dbReference>
<dbReference type="PANTHER" id="PTHR39178">
    <property type="entry name" value="HYPOTHETICAL RIBOSOME-ASSOCIATED PROTEIN"/>
    <property type="match status" value="1"/>
</dbReference>
<dbReference type="CDD" id="cd16332">
    <property type="entry name" value="Prp-like"/>
    <property type="match status" value="1"/>
</dbReference>
<accession>A0A2K2FFC4</accession>
<protein>
    <recommendedName>
        <fullName evidence="6">Ribosomal processing cysteine protease Prp</fullName>
    </recommendedName>
</protein>
<evidence type="ECO:0000256" key="6">
    <source>
        <dbReference type="ARBA" id="ARBA00044538"/>
    </source>
</evidence>
<dbReference type="SUPFAM" id="SSF118010">
    <property type="entry name" value="TM1457-like"/>
    <property type="match status" value="1"/>
</dbReference>
<keyword evidence="8" id="KW-1185">Reference proteome</keyword>
<evidence type="ECO:0000256" key="4">
    <source>
        <dbReference type="ARBA" id="ARBA00022807"/>
    </source>
</evidence>
<evidence type="ECO:0000313" key="8">
    <source>
        <dbReference type="Proteomes" id="UP000236151"/>
    </source>
</evidence>
<dbReference type="InterPro" id="IPR036764">
    <property type="entry name" value="Peptidase_Prp_sf"/>
</dbReference>
<dbReference type="KEGG" id="cthd:CDO33_14870"/>
<dbReference type="InterPro" id="IPR007422">
    <property type="entry name" value="Peptidase_Prp"/>
</dbReference>
<proteinExistence type="inferred from homology"/>
<gene>
    <name evidence="7" type="ORF">CDQ84_08575</name>
</gene>
<keyword evidence="4" id="KW-0788">Thiol protease</keyword>
<evidence type="ECO:0000256" key="2">
    <source>
        <dbReference type="ARBA" id="ARBA00022670"/>
    </source>
</evidence>
<evidence type="ECO:0000313" key="7">
    <source>
        <dbReference type="EMBL" id="PNT99506.1"/>
    </source>
</evidence>
<dbReference type="GO" id="GO:0008234">
    <property type="term" value="F:cysteine-type peptidase activity"/>
    <property type="evidence" value="ECO:0007669"/>
    <property type="project" value="UniProtKB-KW"/>
</dbReference>
<dbReference type="AlphaFoldDB" id="A0A2K2FFC4"/>
<dbReference type="Gene3D" id="3.30.70.1490">
    <property type="entry name" value="Cysteine protease Prp"/>
    <property type="match status" value="1"/>
</dbReference>